<keyword evidence="6 9" id="KW-1133">Transmembrane helix</keyword>
<reference evidence="10" key="1">
    <citation type="submission" date="2020-07" db="EMBL/GenBank/DDBJ databases">
        <title>Draft Genome Sequence of a Deep-Sea Yeast, Naganishia (Cryptococcus) liquefaciens strain N6.</title>
        <authorList>
            <person name="Han Y.W."/>
            <person name="Kajitani R."/>
            <person name="Morimoto H."/>
            <person name="Parhat M."/>
            <person name="Tsubouchi H."/>
            <person name="Bakenova O."/>
            <person name="Ogata M."/>
            <person name="Argunhan B."/>
            <person name="Aoki R."/>
            <person name="Kajiwara S."/>
            <person name="Itoh T."/>
            <person name="Iwasaki H."/>
        </authorList>
    </citation>
    <scope>NUCLEOTIDE SEQUENCE</scope>
    <source>
        <strain evidence="10">N6</strain>
    </source>
</reference>
<name>A0A8H3TSA5_9TREE</name>
<evidence type="ECO:0000256" key="6">
    <source>
        <dbReference type="ARBA" id="ARBA00022989"/>
    </source>
</evidence>
<feature type="compositionally biased region" description="Acidic residues" evidence="8">
    <location>
        <begin position="450"/>
        <end position="474"/>
    </location>
</feature>
<sequence length="875" mass="97515">MLPKSHHGNTDDTARLLPHRESNTQYGATHDRDERMAFLSHDHAYEHPHRGAGLSEGEKGMQGPVPVERPLSNFQDDDEGNPHSIPRRTVSPTESIQSTVSTTLPIPQSLSPTDPLPPAFLNRERSRGPGHVNFQGHGESALRESVVADEEFDGTYSRGEEQDSGSGEQRDTPTRRGTVTGTDDDEIVKSPTMTNPPRSRKRNKNKRKKKNAAGRTNSGADEGKNVAQITTTPASPPKALTHEASTSPTTTRNRRGSQFSRTTPGPQTAEKTTRNMAGVGYHWLSNTGSEPGVDVTQDVGDYANLKDPVRVTIVDYSSDGQGTRVDVPGKKLKMWLNSPDGERPVTPKPGTHGDEKDKLRSVRWINVDGINFEILKFLTLRYGLHPLAVEDTLRASNNPRSKLDFYANHLYLQMLVQHIRPQDRHDIKQAAKLRGKGSPSAARKGYGSTEEGDPLEDSAEEEDEAEEDEDEDMIAEGSTAETYQSSGQAETGKPKRRRTKLRSGSSGSGRQGQLDVKCQPGRLARFFGKKPARTNLPEGVDGVFEPIQTIQPGHGNNPSRNAHSMTIDHLAAQYMIPLRRSVMSVFMMRDGTIITMSASAYSGILDPIYLRLENKNGLLRRTCDASMLMEALLDVVVDIAIEITQAFESEILKMEAGCLVNPQMESVRHLHIISSQLTRLKRTLSPLSHVLYTLRDRDSQRALVSALYGTTHGEANDHHTSSVLGYDSTHSTGYISQTTKVYLSDVIDHMDTMLTSLDQYLMTCDHLTDYIFNMLSFITNESMERLSLVTVIFLPLTFMAGYYGMNFTEFPALENPDAYFWKITAPMVVGFFIVFCSSYIKNAFATAGRVLGRKRREDLVMRYERDEKNRVYRRD</sequence>
<dbReference type="PANTHER" id="PTHR46494">
    <property type="entry name" value="CORA FAMILY METAL ION TRANSPORTER (EUROFUNG)"/>
    <property type="match status" value="1"/>
</dbReference>
<organism evidence="10 11">
    <name type="scientific">Naganishia liquefaciens</name>
    <dbReference type="NCBI Taxonomy" id="104408"/>
    <lineage>
        <taxon>Eukaryota</taxon>
        <taxon>Fungi</taxon>
        <taxon>Dikarya</taxon>
        <taxon>Basidiomycota</taxon>
        <taxon>Agaricomycotina</taxon>
        <taxon>Tremellomycetes</taxon>
        <taxon>Filobasidiales</taxon>
        <taxon>Filobasidiaceae</taxon>
        <taxon>Naganishia</taxon>
    </lineage>
</organism>
<feature type="compositionally biased region" description="Polar residues" evidence="8">
    <location>
        <begin position="90"/>
        <end position="112"/>
    </location>
</feature>
<dbReference type="SUPFAM" id="SSF144083">
    <property type="entry name" value="Magnesium transport protein CorA, transmembrane region"/>
    <property type="match status" value="1"/>
</dbReference>
<feature type="transmembrane region" description="Helical" evidence="9">
    <location>
        <begin position="593"/>
        <end position="612"/>
    </location>
</feature>
<keyword evidence="11" id="KW-1185">Reference proteome</keyword>
<evidence type="ECO:0000256" key="2">
    <source>
        <dbReference type="ARBA" id="ARBA00009765"/>
    </source>
</evidence>
<feature type="transmembrane region" description="Helical" evidence="9">
    <location>
        <begin position="786"/>
        <end position="804"/>
    </location>
</feature>
<feature type="compositionally biased region" description="Basic residues" evidence="8">
    <location>
        <begin position="198"/>
        <end position="212"/>
    </location>
</feature>
<evidence type="ECO:0000313" key="10">
    <source>
        <dbReference type="EMBL" id="GHJ86061.1"/>
    </source>
</evidence>
<evidence type="ECO:0000256" key="9">
    <source>
        <dbReference type="SAM" id="Phobius"/>
    </source>
</evidence>
<feature type="compositionally biased region" description="Polar residues" evidence="8">
    <location>
        <begin position="479"/>
        <end position="489"/>
    </location>
</feature>
<dbReference type="SUPFAM" id="SSF143865">
    <property type="entry name" value="CorA soluble domain-like"/>
    <property type="match status" value="1"/>
</dbReference>
<evidence type="ECO:0000256" key="8">
    <source>
        <dbReference type="SAM" id="MobiDB-lite"/>
    </source>
</evidence>
<dbReference type="EMBL" id="BLZA01000017">
    <property type="protein sequence ID" value="GHJ86061.1"/>
    <property type="molecule type" value="Genomic_DNA"/>
</dbReference>
<feature type="compositionally biased region" description="Basic and acidic residues" evidence="8">
    <location>
        <begin position="8"/>
        <end position="22"/>
    </location>
</feature>
<dbReference type="Gene3D" id="1.20.58.340">
    <property type="entry name" value="Magnesium transport protein CorA, transmembrane region"/>
    <property type="match status" value="2"/>
</dbReference>
<evidence type="ECO:0000313" key="11">
    <source>
        <dbReference type="Proteomes" id="UP000620104"/>
    </source>
</evidence>
<evidence type="ECO:0000256" key="7">
    <source>
        <dbReference type="ARBA" id="ARBA00023136"/>
    </source>
</evidence>
<dbReference type="GO" id="GO:0000287">
    <property type="term" value="F:magnesium ion binding"/>
    <property type="evidence" value="ECO:0007669"/>
    <property type="project" value="TreeGrafter"/>
</dbReference>
<evidence type="ECO:0000256" key="3">
    <source>
        <dbReference type="ARBA" id="ARBA00022448"/>
    </source>
</evidence>
<evidence type="ECO:0000256" key="5">
    <source>
        <dbReference type="ARBA" id="ARBA00022692"/>
    </source>
</evidence>
<dbReference type="GO" id="GO:0050897">
    <property type="term" value="F:cobalt ion binding"/>
    <property type="evidence" value="ECO:0007669"/>
    <property type="project" value="TreeGrafter"/>
</dbReference>
<dbReference type="Pfam" id="PF01544">
    <property type="entry name" value="CorA"/>
    <property type="match status" value="1"/>
</dbReference>
<dbReference type="GO" id="GO:0015095">
    <property type="term" value="F:magnesium ion transmembrane transporter activity"/>
    <property type="evidence" value="ECO:0007669"/>
    <property type="project" value="TreeGrafter"/>
</dbReference>
<feature type="region of interest" description="Disordered" evidence="8">
    <location>
        <begin position="1"/>
        <end position="29"/>
    </location>
</feature>
<dbReference type="PANTHER" id="PTHR46494:SF1">
    <property type="entry name" value="CORA FAMILY METAL ION TRANSPORTER (EUROFUNG)"/>
    <property type="match status" value="1"/>
</dbReference>
<evidence type="ECO:0008006" key="12">
    <source>
        <dbReference type="Google" id="ProtNLM"/>
    </source>
</evidence>
<feature type="region of interest" description="Disordered" evidence="8">
    <location>
        <begin position="47"/>
        <end position="275"/>
    </location>
</feature>
<gene>
    <name evidence="10" type="ORF">NliqN6_2463</name>
</gene>
<dbReference type="InterPro" id="IPR045861">
    <property type="entry name" value="CorA_cytoplasmic_dom"/>
</dbReference>
<keyword evidence="4" id="KW-1003">Cell membrane</keyword>
<feature type="transmembrane region" description="Helical" evidence="9">
    <location>
        <begin position="819"/>
        <end position="840"/>
    </location>
</feature>
<dbReference type="GO" id="GO:0015087">
    <property type="term" value="F:cobalt ion transmembrane transporter activity"/>
    <property type="evidence" value="ECO:0007669"/>
    <property type="project" value="TreeGrafter"/>
</dbReference>
<dbReference type="InterPro" id="IPR045863">
    <property type="entry name" value="CorA_TM1_TM2"/>
</dbReference>
<keyword evidence="5 9" id="KW-0812">Transmembrane</keyword>
<feature type="compositionally biased region" description="Basic and acidic residues" evidence="8">
    <location>
        <begin position="340"/>
        <end position="356"/>
    </location>
</feature>
<evidence type="ECO:0000256" key="1">
    <source>
        <dbReference type="ARBA" id="ARBA00004651"/>
    </source>
</evidence>
<feature type="region of interest" description="Disordered" evidence="8">
    <location>
        <begin position="431"/>
        <end position="515"/>
    </location>
</feature>
<comment type="caution">
    <text evidence="10">The sequence shown here is derived from an EMBL/GenBank/DDBJ whole genome shotgun (WGS) entry which is preliminary data.</text>
</comment>
<dbReference type="Proteomes" id="UP000620104">
    <property type="component" value="Unassembled WGS sequence"/>
</dbReference>
<dbReference type="InterPro" id="IPR002523">
    <property type="entry name" value="MgTranspt_CorA/ZnTranspt_ZntB"/>
</dbReference>
<feature type="compositionally biased region" description="Polar residues" evidence="8">
    <location>
        <begin position="243"/>
        <end position="270"/>
    </location>
</feature>
<comment type="similarity">
    <text evidence="2">Belongs to the CorA metal ion transporter (MIT) (TC 1.A.35) family.</text>
</comment>
<keyword evidence="3" id="KW-0813">Transport</keyword>
<accession>A0A8H3TSA5</accession>
<evidence type="ECO:0000256" key="4">
    <source>
        <dbReference type="ARBA" id="ARBA00022475"/>
    </source>
</evidence>
<dbReference type="Gene3D" id="3.30.460.20">
    <property type="entry name" value="CorA soluble domain-like"/>
    <property type="match status" value="1"/>
</dbReference>
<dbReference type="GO" id="GO:0005886">
    <property type="term" value="C:plasma membrane"/>
    <property type="evidence" value="ECO:0007669"/>
    <property type="project" value="UniProtKB-SubCell"/>
</dbReference>
<dbReference type="AlphaFoldDB" id="A0A8H3TSA5"/>
<comment type="subcellular location">
    <subcellularLocation>
        <location evidence="1">Cell membrane</location>
        <topology evidence="1">Multi-pass membrane protein</topology>
    </subcellularLocation>
</comment>
<proteinExistence type="inferred from homology"/>
<protein>
    <recommendedName>
        <fullName evidence="12">Magnesium transporter CorA family protein</fullName>
    </recommendedName>
</protein>
<feature type="region of interest" description="Disordered" evidence="8">
    <location>
        <begin position="335"/>
        <end position="356"/>
    </location>
</feature>
<keyword evidence="7 9" id="KW-0472">Membrane</keyword>
<dbReference type="OrthoDB" id="165352at2759"/>